<dbReference type="AlphaFoldDB" id="A0A0C2ILQ0"/>
<name>A0A0C2ILQ0_THEKT</name>
<dbReference type="EMBL" id="JWZT01003547">
    <property type="protein sequence ID" value="KII66359.1"/>
    <property type="molecule type" value="Genomic_DNA"/>
</dbReference>
<reference evidence="1 2" key="1">
    <citation type="journal article" date="2014" name="Genome Biol. Evol.">
        <title>The genome of the myxosporean Thelohanellus kitauei shows adaptations to nutrient acquisition within its fish host.</title>
        <authorList>
            <person name="Yang Y."/>
            <person name="Xiong J."/>
            <person name="Zhou Z."/>
            <person name="Huo F."/>
            <person name="Miao W."/>
            <person name="Ran C."/>
            <person name="Liu Y."/>
            <person name="Zhang J."/>
            <person name="Feng J."/>
            <person name="Wang M."/>
            <person name="Wang M."/>
            <person name="Wang L."/>
            <person name="Yao B."/>
        </authorList>
    </citation>
    <scope>NUCLEOTIDE SEQUENCE [LARGE SCALE GENOMIC DNA]</scope>
    <source>
        <strain evidence="1">Wuqing</strain>
    </source>
</reference>
<accession>A0A0C2ILQ0</accession>
<evidence type="ECO:0000313" key="2">
    <source>
        <dbReference type="Proteomes" id="UP000031668"/>
    </source>
</evidence>
<protein>
    <submittedName>
        <fullName evidence="1">Uncharacterized protein</fullName>
    </submittedName>
</protein>
<sequence>MKFRIEDWDVSVAFVAEFNASFTGFKPGVKDSYNFNSKEMGWERVRVSSQYISVTGYSDEGGVFTIDLPYTYVQGKRFIIPLLTLDFESNTVKKSKILIIQGKLREGYA</sequence>
<organism evidence="1 2">
    <name type="scientific">Thelohanellus kitauei</name>
    <name type="common">Myxosporean</name>
    <dbReference type="NCBI Taxonomy" id="669202"/>
    <lineage>
        <taxon>Eukaryota</taxon>
        <taxon>Metazoa</taxon>
        <taxon>Cnidaria</taxon>
        <taxon>Myxozoa</taxon>
        <taxon>Myxosporea</taxon>
        <taxon>Bivalvulida</taxon>
        <taxon>Platysporina</taxon>
        <taxon>Myxobolidae</taxon>
        <taxon>Thelohanellus</taxon>
    </lineage>
</organism>
<keyword evidence="2" id="KW-1185">Reference proteome</keyword>
<dbReference type="Proteomes" id="UP000031668">
    <property type="component" value="Unassembled WGS sequence"/>
</dbReference>
<evidence type="ECO:0000313" key="1">
    <source>
        <dbReference type="EMBL" id="KII66359.1"/>
    </source>
</evidence>
<proteinExistence type="predicted"/>
<gene>
    <name evidence="1" type="ORF">RF11_13593</name>
</gene>
<comment type="caution">
    <text evidence="1">The sequence shown here is derived from an EMBL/GenBank/DDBJ whole genome shotgun (WGS) entry which is preliminary data.</text>
</comment>